<organism evidence="2 3">
    <name type="scientific">Planococcus salinus</name>
    <dbReference type="NCBI Taxonomy" id="1848460"/>
    <lineage>
        <taxon>Bacteria</taxon>
        <taxon>Bacillati</taxon>
        <taxon>Bacillota</taxon>
        <taxon>Bacilli</taxon>
        <taxon>Bacillales</taxon>
        <taxon>Caryophanaceae</taxon>
        <taxon>Planococcus</taxon>
    </lineage>
</organism>
<dbReference type="RefSeq" id="WP_123166553.1">
    <property type="nucleotide sequence ID" value="NZ_RIAX01000018.1"/>
</dbReference>
<name>A0A3M8P3H0_9BACL</name>
<dbReference type="Gene3D" id="3.40.630.30">
    <property type="match status" value="1"/>
</dbReference>
<dbReference type="SUPFAM" id="SSF55729">
    <property type="entry name" value="Acyl-CoA N-acyltransferases (Nat)"/>
    <property type="match status" value="1"/>
</dbReference>
<dbReference type="AlphaFoldDB" id="A0A3M8P3H0"/>
<sequence>MISYLEFTKDHLNFFESLIYFPDYKERLRQNADTTFGFVYFEEKEPLLVALGDQSGDLYYFKMLTQQQNSGLIEVALQHIESHYRQQGIKQVSFQFKSMNADLLSFRIALARRGWSAPTETNQFSIMNWQTFFSCFKDYGNQPDSSRTMVKWADATAQQRHFIEHLEQTGTGGACDRRFHNDTSLVIIENDQPIGWILTEQSATNMMYVRDIFIDTEYRLKKEGFELLSQLRTELLKFSGTEYVMFETQPKNQVMKTITKNRMAKKRSLEKLYFVSTKEL</sequence>
<gene>
    <name evidence="2" type="ORF">EEX84_15465</name>
</gene>
<feature type="domain" description="N-acetyltransferase" evidence="1">
    <location>
        <begin position="177"/>
        <end position="253"/>
    </location>
</feature>
<dbReference type="EMBL" id="RIAX01000018">
    <property type="protein sequence ID" value="RNF38258.1"/>
    <property type="molecule type" value="Genomic_DNA"/>
</dbReference>
<reference evidence="2 3" key="1">
    <citation type="journal article" date="2018" name="Int. J. Syst. Evol. Microbiol.">
        <title>Planococcus salinus sp. nov., a moderately halophilic bacterium isolated from a saline-alkali soil.</title>
        <authorList>
            <person name="Gan L."/>
        </authorList>
    </citation>
    <scope>NUCLEOTIDE SEQUENCE [LARGE SCALE GENOMIC DNA]</scope>
    <source>
        <strain evidence="2 3">LCB217</strain>
    </source>
</reference>
<dbReference type="InterPro" id="IPR000182">
    <property type="entry name" value="GNAT_dom"/>
</dbReference>
<dbReference type="InterPro" id="IPR016181">
    <property type="entry name" value="Acyl_CoA_acyltransferase"/>
</dbReference>
<dbReference type="Pfam" id="PF00583">
    <property type="entry name" value="Acetyltransf_1"/>
    <property type="match status" value="1"/>
</dbReference>
<dbReference type="GO" id="GO:0016747">
    <property type="term" value="F:acyltransferase activity, transferring groups other than amino-acyl groups"/>
    <property type="evidence" value="ECO:0007669"/>
    <property type="project" value="InterPro"/>
</dbReference>
<evidence type="ECO:0000259" key="1">
    <source>
        <dbReference type="Pfam" id="PF00583"/>
    </source>
</evidence>
<proteinExistence type="predicted"/>
<evidence type="ECO:0000313" key="3">
    <source>
        <dbReference type="Proteomes" id="UP000275473"/>
    </source>
</evidence>
<protein>
    <submittedName>
        <fullName evidence="2">GNAT family N-acetyltransferase</fullName>
    </submittedName>
</protein>
<dbReference type="Proteomes" id="UP000275473">
    <property type="component" value="Unassembled WGS sequence"/>
</dbReference>
<keyword evidence="3" id="KW-1185">Reference proteome</keyword>
<comment type="caution">
    <text evidence="2">The sequence shown here is derived from an EMBL/GenBank/DDBJ whole genome shotgun (WGS) entry which is preliminary data.</text>
</comment>
<evidence type="ECO:0000313" key="2">
    <source>
        <dbReference type="EMBL" id="RNF38258.1"/>
    </source>
</evidence>
<keyword evidence="2" id="KW-0808">Transferase</keyword>
<accession>A0A3M8P3H0</accession>